<name>A0A166SNA1_9CLOT</name>
<gene>
    <name evidence="2" type="ORF">CLCOS_34100</name>
    <name evidence="1" type="ORF">WX73_00857</name>
</gene>
<dbReference type="Proteomes" id="UP000077384">
    <property type="component" value="Unassembled WGS sequence"/>
</dbReference>
<protein>
    <submittedName>
        <fullName evidence="1">Uncharacterized protein</fullName>
    </submittedName>
</protein>
<evidence type="ECO:0000313" key="3">
    <source>
        <dbReference type="Proteomes" id="UP000077384"/>
    </source>
</evidence>
<sequence>MQSIEIIETNAQFKKYLVEIFDLMNLDYSTFTDNDVSRRVNYVVLNSINERYKVLDGDYCFINMDLISKMKNNVDISGCIITYGLGSKNTVTISSLDYSSGFVYCLQRDIIYEGKRVIEAQEIPVNMALKDIDELYAAVVAITIGLMEDKCIYDLIKNKTFMTLS</sequence>
<organism evidence="1 3">
    <name type="scientific">Clostridium coskatii</name>
    <dbReference type="NCBI Taxonomy" id="1705578"/>
    <lineage>
        <taxon>Bacteria</taxon>
        <taxon>Bacillati</taxon>
        <taxon>Bacillota</taxon>
        <taxon>Clostridia</taxon>
        <taxon>Eubacteriales</taxon>
        <taxon>Clostridiaceae</taxon>
        <taxon>Clostridium</taxon>
    </lineage>
</organism>
<evidence type="ECO:0000313" key="1">
    <source>
        <dbReference type="EMBL" id="OAA92561.1"/>
    </source>
</evidence>
<reference evidence="1 3" key="1">
    <citation type="journal article" date="2015" name="Biotechnol. Bioeng.">
        <title>Genome sequence and phenotypic characterization of Caulobacter segnis.</title>
        <authorList>
            <person name="Patel S."/>
            <person name="Fletcher B."/>
            <person name="Scott D.C."/>
            <person name="Ely B."/>
        </authorList>
    </citation>
    <scope>NUCLEOTIDE SEQUENCE [LARGE SCALE GENOMIC DNA]</scope>
    <source>
        <strain evidence="1 3">PS02</strain>
    </source>
</reference>
<dbReference type="EMBL" id="LITQ01000019">
    <property type="protein sequence ID" value="OAA92561.1"/>
    <property type="molecule type" value="Genomic_DNA"/>
</dbReference>
<proteinExistence type="predicted"/>
<dbReference type="Proteomes" id="UP000093694">
    <property type="component" value="Unassembled WGS sequence"/>
</dbReference>
<comment type="caution">
    <text evidence="1">The sequence shown here is derived from an EMBL/GenBank/DDBJ whole genome shotgun (WGS) entry which is preliminary data.</text>
</comment>
<accession>A0A166SNA1</accession>
<dbReference type="AlphaFoldDB" id="A0A166SNA1"/>
<reference evidence="2 4" key="2">
    <citation type="journal article" date="2016" name="Front. Microbiol.">
        <title>Industrial Acetogenic Biocatalysts: A Comparative Metabolic and Genomic Analysis.</title>
        <authorList>
            <person name="Bengelsdorf F."/>
            <person name="Poehlein A."/>
            <person name="Sonja S."/>
            <person name="Erz C."/>
            <person name="Hummel T."/>
            <person name="Hoffmeister S."/>
            <person name="Daniel R."/>
            <person name="Durre P."/>
        </authorList>
    </citation>
    <scope>NUCLEOTIDE SEQUENCE [LARGE SCALE GENOMIC DNA]</scope>
    <source>
        <strain evidence="2 4">PTA-10522</strain>
    </source>
</reference>
<evidence type="ECO:0000313" key="2">
    <source>
        <dbReference type="EMBL" id="OBR91490.1"/>
    </source>
</evidence>
<dbReference type="EMBL" id="LROR01000070">
    <property type="protein sequence ID" value="OBR91490.1"/>
    <property type="molecule type" value="Genomic_DNA"/>
</dbReference>
<dbReference type="RefSeq" id="WP_063601487.1">
    <property type="nucleotide sequence ID" value="NZ_LITQ01000019.1"/>
</dbReference>
<dbReference type="PATRIC" id="fig|1705578.3.peg.1242"/>
<keyword evidence="4" id="KW-1185">Reference proteome</keyword>
<evidence type="ECO:0000313" key="4">
    <source>
        <dbReference type="Proteomes" id="UP000093694"/>
    </source>
</evidence>